<evidence type="ECO:0000259" key="3">
    <source>
        <dbReference type="Pfam" id="PF16043"/>
    </source>
</evidence>
<feature type="coiled-coil region" evidence="1">
    <location>
        <begin position="379"/>
        <end position="410"/>
    </location>
</feature>
<dbReference type="PANTHER" id="PTHR45733">
    <property type="entry name" value="FORMIN-J"/>
    <property type="match status" value="1"/>
</dbReference>
<feature type="region of interest" description="Disordered" evidence="2">
    <location>
        <begin position="334"/>
        <end position="360"/>
    </location>
</feature>
<name>A0A8J9W6G7_9NEOP</name>
<feature type="region of interest" description="Disordered" evidence="2">
    <location>
        <begin position="786"/>
        <end position="809"/>
    </location>
</feature>
<feature type="compositionally biased region" description="Basic and acidic residues" evidence="2">
    <location>
        <begin position="95"/>
        <end position="185"/>
    </location>
</feature>
<dbReference type="InterPro" id="IPR051144">
    <property type="entry name" value="Formin_homology_domain"/>
</dbReference>
<dbReference type="Pfam" id="PF16043">
    <property type="entry name" value="DUF4795"/>
    <property type="match status" value="1"/>
</dbReference>
<evidence type="ECO:0000313" key="4">
    <source>
        <dbReference type="EMBL" id="CAH0727272.1"/>
    </source>
</evidence>
<feature type="compositionally biased region" description="Low complexity" evidence="2">
    <location>
        <begin position="76"/>
        <end position="87"/>
    </location>
</feature>
<evidence type="ECO:0000256" key="2">
    <source>
        <dbReference type="SAM" id="MobiDB-lite"/>
    </source>
</evidence>
<dbReference type="InterPro" id="IPR032013">
    <property type="entry name" value="DUF4795"/>
</dbReference>
<dbReference type="Proteomes" id="UP000838878">
    <property type="component" value="Chromosome 6"/>
</dbReference>
<reference evidence="4" key="1">
    <citation type="submission" date="2021-12" db="EMBL/GenBank/DDBJ databases">
        <authorList>
            <person name="Martin H S."/>
        </authorList>
    </citation>
    <scope>NUCLEOTIDE SEQUENCE</scope>
</reference>
<dbReference type="OrthoDB" id="7489536at2759"/>
<gene>
    <name evidence="4" type="ORF">BINO364_LOCUS12640</name>
</gene>
<protein>
    <recommendedName>
        <fullName evidence="3">DUF4795 domain-containing protein</fullName>
    </recommendedName>
</protein>
<feature type="region of interest" description="Disordered" evidence="2">
    <location>
        <begin position="726"/>
        <end position="761"/>
    </location>
</feature>
<dbReference type="AlphaFoldDB" id="A0A8J9W6G7"/>
<feature type="domain" description="DUF4795" evidence="3">
    <location>
        <begin position="486"/>
        <end position="664"/>
    </location>
</feature>
<feature type="coiled-coil region" evidence="1">
    <location>
        <begin position="602"/>
        <end position="629"/>
    </location>
</feature>
<feature type="compositionally biased region" description="Low complexity" evidence="2">
    <location>
        <begin position="788"/>
        <end position="801"/>
    </location>
</feature>
<dbReference type="EMBL" id="OV170226">
    <property type="protein sequence ID" value="CAH0727272.1"/>
    <property type="molecule type" value="Genomic_DNA"/>
</dbReference>
<keyword evidence="1" id="KW-0175">Coiled coil</keyword>
<evidence type="ECO:0000256" key="1">
    <source>
        <dbReference type="SAM" id="Coils"/>
    </source>
</evidence>
<proteinExistence type="predicted"/>
<organism evidence="4 5">
    <name type="scientific">Brenthis ino</name>
    <name type="common">lesser marbled fritillary</name>
    <dbReference type="NCBI Taxonomy" id="405034"/>
    <lineage>
        <taxon>Eukaryota</taxon>
        <taxon>Metazoa</taxon>
        <taxon>Ecdysozoa</taxon>
        <taxon>Arthropoda</taxon>
        <taxon>Hexapoda</taxon>
        <taxon>Insecta</taxon>
        <taxon>Pterygota</taxon>
        <taxon>Neoptera</taxon>
        <taxon>Endopterygota</taxon>
        <taxon>Lepidoptera</taxon>
        <taxon>Glossata</taxon>
        <taxon>Ditrysia</taxon>
        <taxon>Papilionoidea</taxon>
        <taxon>Nymphalidae</taxon>
        <taxon>Heliconiinae</taxon>
        <taxon>Argynnini</taxon>
        <taxon>Brenthis</taxon>
    </lineage>
</organism>
<evidence type="ECO:0000313" key="5">
    <source>
        <dbReference type="Proteomes" id="UP000838878"/>
    </source>
</evidence>
<sequence>MPNRHYDEPNQSDATLLVSVEDLIYRALGSPNENTVNFKLVQMILHILARQQRMLEQRVEIREEDFEVSQPREKSTSTSSSSKSPRTPGRKKMAGIKEEREPKKKDTDKKKDAEKEKEEKETKHQKEKAELISKKEQKSPKELEKIAKKDKEKAEKERKQAEKEREKSPVSTKGGEKTKIAVTESRPRASIDVVTQSQFAVLEATVNELKSLALPKPLALPDNEQLKSDLARGSASLPDTMQAMQVDARVKAAEEAINRMTGILTQLTAAGGLSEDLADKVEEVITEHALETVEAKPSELKPAEETSIFTISFSQSVKSRPSIAVRKSVSVDPKISQAPLSRPSSVSTPVTPKPSQATTSKASIVSRISSMFTGPGVTHEEMNAALKALRNELSKNLENLTTRAITAAENALHTAKVVADRLDIALKLDLRISTLYSLVGDYAEQLSGFDDGLTTQMQSFQDQMAQIRTDLKNGLSQLENVNNNAEGAAVIELTERYQDLVTELDSTLHAHKALTTLQSELGGEMHSLVECVEMLREQKCDRDEVLDGLRDKADATRLAGLLTEIDFAAARADFERRIELCHDKFRRQEAVWMAAIRDLTHITDHKAELVELLSARDDARRRLRELHARRARRAAVYDTHHGFFKPSKAALLTREVSAGAVCGACGAAALMAAHDAARGAPARLPALRPPPEDDLHPPCISDWIGPEPPSDKHVCRRWCGGSHTLLAGAAPRERAPPGPPPAPSARAPPGPPPAPSARYAGYGEDGRLYMMEEELKPCLECNLLSTEAPPAADGGAGDSPASRPPTQDA</sequence>
<keyword evidence="5" id="KW-1185">Reference proteome</keyword>
<feature type="non-terminal residue" evidence="4">
    <location>
        <position position="809"/>
    </location>
</feature>
<accession>A0A8J9W6G7</accession>
<feature type="region of interest" description="Disordered" evidence="2">
    <location>
        <begin position="64"/>
        <end position="185"/>
    </location>
</feature>
<feature type="compositionally biased region" description="Low complexity" evidence="2">
    <location>
        <begin position="339"/>
        <end position="355"/>
    </location>
</feature>
<feature type="compositionally biased region" description="Pro residues" evidence="2">
    <location>
        <begin position="736"/>
        <end position="755"/>
    </location>
</feature>